<evidence type="ECO:0000313" key="1">
    <source>
        <dbReference type="EMBL" id="OAX30911.1"/>
    </source>
</evidence>
<dbReference type="Proteomes" id="UP000092154">
    <property type="component" value="Unassembled WGS sequence"/>
</dbReference>
<sequence length="86" mass="10205">PKNERKWLYRSESLLNVKDRTISRYTGISERSMRYIRKTFRETGEVVRTPICAGRPRILDSLDANFLESCIERQPDILLTEMQDQL</sequence>
<dbReference type="AlphaFoldDB" id="A0A1B7ME92"/>
<dbReference type="InParanoid" id="A0A1B7ME92"/>
<gene>
    <name evidence="1" type="ORF">K503DRAFT_667529</name>
</gene>
<dbReference type="InterPro" id="IPR009057">
    <property type="entry name" value="Homeodomain-like_sf"/>
</dbReference>
<evidence type="ECO:0000313" key="2">
    <source>
        <dbReference type="Proteomes" id="UP000092154"/>
    </source>
</evidence>
<feature type="non-terminal residue" evidence="1">
    <location>
        <position position="1"/>
    </location>
</feature>
<dbReference type="OrthoDB" id="3203937at2759"/>
<dbReference type="EMBL" id="KV449779">
    <property type="protein sequence ID" value="OAX30911.1"/>
    <property type="molecule type" value="Genomic_DNA"/>
</dbReference>
<proteinExistence type="predicted"/>
<keyword evidence="2" id="KW-1185">Reference proteome</keyword>
<protein>
    <recommendedName>
        <fullName evidence="3">Homeodomain-like protein</fullName>
    </recommendedName>
</protein>
<organism evidence="1 2">
    <name type="scientific">Rhizopogon vinicolor AM-OR11-026</name>
    <dbReference type="NCBI Taxonomy" id="1314800"/>
    <lineage>
        <taxon>Eukaryota</taxon>
        <taxon>Fungi</taxon>
        <taxon>Dikarya</taxon>
        <taxon>Basidiomycota</taxon>
        <taxon>Agaricomycotina</taxon>
        <taxon>Agaricomycetes</taxon>
        <taxon>Agaricomycetidae</taxon>
        <taxon>Boletales</taxon>
        <taxon>Suillineae</taxon>
        <taxon>Rhizopogonaceae</taxon>
        <taxon>Rhizopogon</taxon>
    </lineage>
</organism>
<dbReference type="SUPFAM" id="SSF46689">
    <property type="entry name" value="Homeodomain-like"/>
    <property type="match status" value="1"/>
</dbReference>
<reference evidence="1 2" key="1">
    <citation type="submission" date="2016-06" db="EMBL/GenBank/DDBJ databases">
        <title>Comparative genomics of the ectomycorrhizal sister species Rhizopogon vinicolor and Rhizopogon vesiculosus (Basidiomycota: Boletales) reveals a divergence of the mating type B locus.</title>
        <authorList>
            <consortium name="DOE Joint Genome Institute"/>
            <person name="Mujic A.B."/>
            <person name="Kuo A."/>
            <person name="Tritt A."/>
            <person name="Lipzen A."/>
            <person name="Chen C."/>
            <person name="Johnson J."/>
            <person name="Sharma A."/>
            <person name="Barry K."/>
            <person name="Grigoriev I.V."/>
            <person name="Spatafora J.W."/>
        </authorList>
    </citation>
    <scope>NUCLEOTIDE SEQUENCE [LARGE SCALE GENOMIC DNA]</scope>
    <source>
        <strain evidence="1 2">AM-OR11-026</strain>
    </source>
</reference>
<accession>A0A1B7ME92</accession>
<dbReference type="STRING" id="1314800.A0A1B7ME92"/>
<feature type="non-terminal residue" evidence="1">
    <location>
        <position position="86"/>
    </location>
</feature>
<name>A0A1B7ME92_9AGAM</name>
<evidence type="ECO:0008006" key="3">
    <source>
        <dbReference type="Google" id="ProtNLM"/>
    </source>
</evidence>